<keyword evidence="6 8" id="KW-1133">Transmembrane helix</keyword>
<name>A0A2W0C5R0_9BACL</name>
<evidence type="ECO:0000256" key="8">
    <source>
        <dbReference type="SAM" id="Phobius"/>
    </source>
</evidence>
<gene>
    <name evidence="9" type="primary">gerB</name>
    <name evidence="9" type="ORF">PIL02S_06517</name>
</gene>
<keyword evidence="5 8" id="KW-0812">Transmembrane</keyword>
<evidence type="ECO:0000313" key="9">
    <source>
        <dbReference type="EMBL" id="PYY25529.1"/>
    </source>
</evidence>
<dbReference type="GO" id="GO:0016020">
    <property type="term" value="C:membrane"/>
    <property type="evidence" value="ECO:0007669"/>
    <property type="project" value="UniProtKB-SubCell"/>
</dbReference>
<dbReference type="Pfam" id="PF03845">
    <property type="entry name" value="Spore_permease"/>
    <property type="match status" value="1"/>
</dbReference>
<evidence type="ECO:0000256" key="4">
    <source>
        <dbReference type="ARBA" id="ARBA00022544"/>
    </source>
</evidence>
<organism evidence="9 10">
    <name type="scientific">Paenibacillus illinoisensis</name>
    <dbReference type="NCBI Taxonomy" id="59845"/>
    <lineage>
        <taxon>Bacteria</taxon>
        <taxon>Bacillati</taxon>
        <taxon>Bacillota</taxon>
        <taxon>Bacilli</taxon>
        <taxon>Bacillales</taxon>
        <taxon>Paenibacillaceae</taxon>
        <taxon>Paenibacillus</taxon>
    </lineage>
</organism>
<feature type="transmembrane region" description="Helical" evidence="8">
    <location>
        <begin position="12"/>
        <end position="31"/>
    </location>
</feature>
<keyword evidence="7 8" id="KW-0472">Membrane</keyword>
<dbReference type="InterPro" id="IPR004761">
    <property type="entry name" value="Spore_GerAB"/>
</dbReference>
<proteinExistence type="inferred from homology"/>
<reference evidence="9 10" key="1">
    <citation type="submission" date="2018-01" db="EMBL/GenBank/DDBJ databases">
        <title>Genome sequence of the PGP bacterium Paenibacillus illinoisensis E3.</title>
        <authorList>
            <person name="Rolli E."/>
            <person name="Marasco R."/>
            <person name="Bessem C."/>
            <person name="Michoud G."/>
            <person name="Gaiarsa S."/>
            <person name="Borin S."/>
            <person name="Daffonchio D."/>
        </authorList>
    </citation>
    <scope>NUCLEOTIDE SEQUENCE [LARGE SCALE GENOMIC DNA]</scope>
    <source>
        <strain evidence="9 10">E3</strain>
    </source>
</reference>
<protein>
    <submittedName>
        <fullName evidence="9">Spore germination amino acid permease</fullName>
    </submittedName>
</protein>
<evidence type="ECO:0000256" key="6">
    <source>
        <dbReference type="ARBA" id="ARBA00022989"/>
    </source>
</evidence>
<feature type="transmembrane region" description="Helical" evidence="8">
    <location>
        <begin position="43"/>
        <end position="65"/>
    </location>
</feature>
<evidence type="ECO:0000256" key="7">
    <source>
        <dbReference type="ARBA" id="ARBA00023136"/>
    </source>
</evidence>
<evidence type="ECO:0000256" key="2">
    <source>
        <dbReference type="ARBA" id="ARBA00007998"/>
    </source>
</evidence>
<sequence>MNTSGNRYSMSPIHLYFVLYVSLVGVGLMNFQYKMLRSAEKDGWISILAAAVIISIILKMMFVLLSRQSPGHSSLVHINRRYWGRIAGSVLNWIFILYFLLGAFVAYRSYIHIIQLWILPTENNSLLGIVVLLLVYYCVSGGIQSVTGMCLWGTLFVLIFVFPQTFLVSSYLHPRNLLPVLDHDVTSIWLSTKDMLHEFIGCGILLVVYPYIKMPGRSLKWAYLALVTATIVYLVFFIYSFMYFSHGQMKEHLWPTLSLISIIEMPLIQRMEYLVLSFWLLKILSIITLGLWAACHCLKLERSIKPSLGLKLAIVLFAILLFVVKDTVDIDMVTEIYTRTGEILILLYVPLLFIISLIRKNLGGSTGHQDMPDQPKGEEA</sequence>
<evidence type="ECO:0000256" key="1">
    <source>
        <dbReference type="ARBA" id="ARBA00004141"/>
    </source>
</evidence>
<dbReference type="OrthoDB" id="2380240at2"/>
<dbReference type="PANTHER" id="PTHR34975:SF2">
    <property type="entry name" value="SPORE GERMINATION PROTEIN A2"/>
    <property type="match status" value="1"/>
</dbReference>
<feature type="transmembrane region" description="Helical" evidence="8">
    <location>
        <begin position="336"/>
        <end position="358"/>
    </location>
</feature>
<comment type="similarity">
    <text evidence="2">Belongs to the amino acid-polyamine-organocation (APC) superfamily. Spore germination protein (SGP) (TC 2.A.3.9) family.</text>
</comment>
<feature type="transmembrane region" description="Helical" evidence="8">
    <location>
        <begin position="307"/>
        <end position="324"/>
    </location>
</feature>
<evidence type="ECO:0000256" key="5">
    <source>
        <dbReference type="ARBA" id="ARBA00022692"/>
    </source>
</evidence>
<dbReference type="GO" id="GO:0009847">
    <property type="term" value="P:spore germination"/>
    <property type="evidence" value="ECO:0007669"/>
    <property type="project" value="InterPro"/>
</dbReference>
<comment type="caution">
    <text evidence="9">The sequence shown here is derived from an EMBL/GenBank/DDBJ whole genome shotgun (WGS) entry which is preliminary data.</text>
</comment>
<feature type="transmembrane region" description="Helical" evidence="8">
    <location>
        <begin position="195"/>
        <end position="212"/>
    </location>
</feature>
<accession>A0A2W0C5R0</accession>
<dbReference type="NCBIfam" id="TIGR00912">
    <property type="entry name" value="2A0309"/>
    <property type="match status" value="1"/>
</dbReference>
<dbReference type="EMBL" id="PRLG01000037">
    <property type="protein sequence ID" value="PYY25529.1"/>
    <property type="molecule type" value="Genomic_DNA"/>
</dbReference>
<dbReference type="Proteomes" id="UP000247459">
    <property type="component" value="Unassembled WGS sequence"/>
</dbReference>
<dbReference type="PANTHER" id="PTHR34975">
    <property type="entry name" value="SPORE GERMINATION PROTEIN A2"/>
    <property type="match status" value="1"/>
</dbReference>
<keyword evidence="4" id="KW-0309">Germination</keyword>
<feature type="transmembrane region" description="Helical" evidence="8">
    <location>
        <begin position="273"/>
        <end position="295"/>
    </location>
</feature>
<keyword evidence="3" id="KW-0813">Transport</keyword>
<feature type="transmembrane region" description="Helical" evidence="8">
    <location>
        <begin position="126"/>
        <end position="143"/>
    </location>
</feature>
<evidence type="ECO:0000313" key="10">
    <source>
        <dbReference type="Proteomes" id="UP000247459"/>
    </source>
</evidence>
<evidence type="ECO:0000256" key="3">
    <source>
        <dbReference type="ARBA" id="ARBA00022448"/>
    </source>
</evidence>
<feature type="transmembrane region" description="Helical" evidence="8">
    <location>
        <begin position="86"/>
        <end position="106"/>
    </location>
</feature>
<comment type="subcellular location">
    <subcellularLocation>
        <location evidence="1">Membrane</location>
        <topology evidence="1">Multi-pass membrane protein</topology>
    </subcellularLocation>
</comment>
<feature type="transmembrane region" description="Helical" evidence="8">
    <location>
        <begin position="150"/>
        <end position="172"/>
    </location>
</feature>
<dbReference type="RefSeq" id="WP_110822859.1">
    <property type="nucleotide sequence ID" value="NZ_PRLG01000037.1"/>
</dbReference>
<feature type="transmembrane region" description="Helical" evidence="8">
    <location>
        <begin position="221"/>
        <end position="244"/>
    </location>
</feature>
<dbReference type="AlphaFoldDB" id="A0A2W0C5R0"/>